<feature type="region of interest" description="Disordered" evidence="1">
    <location>
        <begin position="1"/>
        <end position="39"/>
    </location>
</feature>
<evidence type="ECO:0000313" key="3">
    <source>
        <dbReference type="Proteomes" id="UP000826271"/>
    </source>
</evidence>
<organism evidence="2 3">
    <name type="scientific">Buddleja alternifolia</name>
    <dbReference type="NCBI Taxonomy" id="168488"/>
    <lineage>
        <taxon>Eukaryota</taxon>
        <taxon>Viridiplantae</taxon>
        <taxon>Streptophyta</taxon>
        <taxon>Embryophyta</taxon>
        <taxon>Tracheophyta</taxon>
        <taxon>Spermatophyta</taxon>
        <taxon>Magnoliopsida</taxon>
        <taxon>eudicotyledons</taxon>
        <taxon>Gunneridae</taxon>
        <taxon>Pentapetalae</taxon>
        <taxon>asterids</taxon>
        <taxon>lamiids</taxon>
        <taxon>Lamiales</taxon>
        <taxon>Scrophulariaceae</taxon>
        <taxon>Buddlejeae</taxon>
        <taxon>Buddleja</taxon>
    </lineage>
</organism>
<feature type="region of interest" description="Disordered" evidence="1">
    <location>
        <begin position="67"/>
        <end position="91"/>
    </location>
</feature>
<dbReference type="Proteomes" id="UP000826271">
    <property type="component" value="Unassembled WGS sequence"/>
</dbReference>
<proteinExistence type="predicted"/>
<accession>A0AAV6W131</accession>
<comment type="caution">
    <text evidence="2">The sequence shown here is derived from an EMBL/GenBank/DDBJ whole genome shotgun (WGS) entry which is preliminary data.</text>
</comment>
<reference evidence="2" key="1">
    <citation type="submission" date="2019-10" db="EMBL/GenBank/DDBJ databases">
        <authorList>
            <person name="Zhang R."/>
            <person name="Pan Y."/>
            <person name="Wang J."/>
            <person name="Ma R."/>
            <person name="Yu S."/>
        </authorList>
    </citation>
    <scope>NUCLEOTIDE SEQUENCE</scope>
    <source>
        <strain evidence="2">LA-IB0</strain>
        <tissue evidence="2">Leaf</tissue>
    </source>
</reference>
<name>A0AAV6W131_9LAMI</name>
<feature type="region of interest" description="Disordered" evidence="1">
    <location>
        <begin position="108"/>
        <end position="137"/>
    </location>
</feature>
<keyword evidence="3" id="KW-1185">Reference proteome</keyword>
<evidence type="ECO:0000256" key="1">
    <source>
        <dbReference type="SAM" id="MobiDB-lite"/>
    </source>
</evidence>
<gene>
    <name evidence="2" type="ORF">BUALT_Bualt19G0007800</name>
</gene>
<protein>
    <submittedName>
        <fullName evidence="2">Uncharacterized protein</fullName>
    </submittedName>
</protein>
<dbReference type="AlphaFoldDB" id="A0AAV6W131"/>
<sequence length="137" mass="15596">MKRKRGKSIKPQIPNQSLLHLLRRPPPTPATTVTPPHSHELTRFSNHELTRSFTKLLDDIDDDIDDIQGGDGIDGDNIVGDVPTPLTDENVDCEDINEDGTFMLNEIETEQQQERPKRVLKKSKYQKTPYTEHAPTK</sequence>
<evidence type="ECO:0000313" key="2">
    <source>
        <dbReference type="EMBL" id="KAG8363299.1"/>
    </source>
</evidence>
<dbReference type="EMBL" id="WHWC01000019">
    <property type="protein sequence ID" value="KAG8363299.1"/>
    <property type="molecule type" value="Genomic_DNA"/>
</dbReference>